<accession>A0A238KB32</accession>
<name>A0A238KB32_9RHOB</name>
<keyword evidence="2" id="KW-1185">Reference proteome</keyword>
<sequence>MNQEHSRSTRAIARLIPRETSGHDVRVLSPTGLTEDDLGQSEFVYASLEELSRHLKWLDDDYRSGKLSRLETRARSIVMLADQLGLRRVGQVAADVVYCIDDPNEVALAATLSRLMRLITQALDHAAGPPISAF</sequence>
<organism evidence="1 2">
    <name type="scientific">Octadecabacter ascidiaceicola</name>
    <dbReference type="NCBI Taxonomy" id="1655543"/>
    <lineage>
        <taxon>Bacteria</taxon>
        <taxon>Pseudomonadati</taxon>
        <taxon>Pseudomonadota</taxon>
        <taxon>Alphaproteobacteria</taxon>
        <taxon>Rhodobacterales</taxon>
        <taxon>Roseobacteraceae</taxon>
        <taxon>Octadecabacter</taxon>
    </lineage>
</organism>
<protein>
    <submittedName>
        <fullName evidence="1">Uncharacterized protein</fullName>
    </submittedName>
</protein>
<reference evidence="2" key="1">
    <citation type="submission" date="2017-05" db="EMBL/GenBank/DDBJ databases">
        <authorList>
            <person name="Rodrigo-Torres L."/>
            <person name="Arahal R. D."/>
            <person name="Lucena T."/>
        </authorList>
    </citation>
    <scope>NUCLEOTIDE SEQUENCE [LARGE SCALE GENOMIC DNA]</scope>
    <source>
        <strain evidence="2">CECT 8868</strain>
    </source>
</reference>
<dbReference type="EMBL" id="FXYD01000003">
    <property type="protein sequence ID" value="SMX40058.1"/>
    <property type="molecule type" value="Genomic_DNA"/>
</dbReference>
<proteinExistence type="predicted"/>
<evidence type="ECO:0000313" key="2">
    <source>
        <dbReference type="Proteomes" id="UP000203464"/>
    </source>
</evidence>
<dbReference type="RefSeq" id="WP_093996625.1">
    <property type="nucleotide sequence ID" value="NZ_FXYD01000003.1"/>
</dbReference>
<dbReference type="AlphaFoldDB" id="A0A238KB32"/>
<dbReference type="Proteomes" id="UP000203464">
    <property type="component" value="Unassembled WGS sequence"/>
</dbReference>
<dbReference type="OrthoDB" id="7873775at2"/>
<gene>
    <name evidence="1" type="ORF">OCA8868_02251</name>
</gene>
<evidence type="ECO:0000313" key="1">
    <source>
        <dbReference type="EMBL" id="SMX40058.1"/>
    </source>
</evidence>